<dbReference type="InterPro" id="IPR036893">
    <property type="entry name" value="SBP_sf"/>
</dbReference>
<dbReference type="EMBL" id="GBEZ01009420">
    <property type="protein sequence ID" value="JAC76165.1"/>
    <property type="molecule type" value="Transcribed_RNA"/>
</dbReference>
<keyword evidence="1" id="KW-0479">Metal-binding</keyword>
<dbReference type="PANTHER" id="PTHR31251">
    <property type="entry name" value="SQUAMOSA PROMOTER-BINDING-LIKE PROTEIN 4"/>
    <property type="match status" value="1"/>
</dbReference>
<sequence length="155" mass="18438">MLYLPTEKFQRTGKYQKARQCQYPGCTADLLCMRDFNMRCKICEFHYRASSVELAGEQQRFCQQCNKFHPLASFDQNKRSCREKLLQHNLRRRTYRNQSGSLPQSLRRRKYFREGRQPSSPYSVAQRGKCIERSVGHEFSTVLSVLFTFYSKCLH</sequence>
<dbReference type="GO" id="GO:0008270">
    <property type="term" value="F:zinc ion binding"/>
    <property type="evidence" value="ECO:0007669"/>
    <property type="project" value="UniProtKB-KW"/>
</dbReference>
<protein>
    <submittedName>
        <fullName evidence="5">Squamosa promoter-binding (Sbp domain) transcription factor family protein</fullName>
    </submittedName>
</protein>
<evidence type="ECO:0000259" key="4">
    <source>
        <dbReference type="PROSITE" id="PS51141"/>
    </source>
</evidence>
<evidence type="ECO:0000256" key="3">
    <source>
        <dbReference type="ARBA" id="ARBA00022833"/>
    </source>
</evidence>
<gene>
    <name evidence="5" type="ORF">TSPGSL018_20948</name>
</gene>
<keyword evidence="2" id="KW-0863">Zinc-finger</keyword>
<dbReference type="GO" id="GO:0005634">
    <property type="term" value="C:nucleus"/>
    <property type="evidence" value="ECO:0007669"/>
    <property type="project" value="InterPro"/>
</dbReference>
<evidence type="ECO:0000256" key="1">
    <source>
        <dbReference type="ARBA" id="ARBA00022723"/>
    </source>
</evidence>
<evidence type="ECO:0000256" key="2">
    <source>
        <dbReference type="ARBA" id="ARBA00022771"/>
    </source>
</evidence>
<proteinExistence type="predicted"/>
<dbReference type="InterPro" id="IPR004333">
    <property type="entry name" value="SBP_dom"/>
</dbReference>
<dbReference type="AlphaFoldDB" id="A0A061RZU9"/>
<dbReference type="PROSITE" id="PS51141">
    <property type="entry name" value="ZF_SBP"/>
    <property type="match status" value="1"/>
</dbReference>
<dbReference type="GO" id="GO:0003677">
    <property type="term" value="F:DNA binding"/>
    <property type="evidence" value="ECO:0007669"/>
    <property type="project" value="InterPro"/>
</dbReference>
<dbReference type="Pfam" id="PF03110">
    <property type="entry name" value="SBP"/>
    <property type="match status" value="1"/>
</dbReference>
<accession>A0A061RZU9</accession>
<name>A0A061RZU9_9CHLO</name>
<evidence type="ECO:0000313" key="5">
    <source>
        <dbReference type="EMBL" id="JAC76165.1"/>
    </source>
</evidence>
<dbReference type="SUPFAM" id="SSF103612">
    <property type="entry name" value="SBT domain"/>
    <property type="match status" value="1"/>
</dbReference>
<dbReference type="InterPro" id="IPR044817">
    <property type="entry name" value="SBP-like"/>
</dbReference>
<dbReference type="Gene3D" id="4.10.1100.10">
    <property type="entry name" value="Transcription factor, SBP-box domain"/>
    <property type="match status" value="1"/>
</dbReference>
<feature type="domain" description="SBP-type" evidence="4">
    <location>
        <begin position="18"/>
        <end position="95"/>
    </location>
</feature>
<keyword evidence="3" id="KW-0862">Zinc</keyword>
<organism evidence="5">
    <name type="scientific">Tetraselmis sp. GSL018</name>
    <dbReference type="NCBI Taxonomy" id="582737"/>
    <lineage>
        <taxon>Eukaryota</taxon>
        <taxon>Viridiplantae</taxon>
        <taxon>Chlorophyta</taxon>
        <taxon>core chlorophytes</taxon>
        <taxon>Chlorodendrophyceae</taxon>
        <taxon>Chlorodendrales</taxon>
        <taxon>Chlorodendraceae</taxon>
        <taxon>Tetraselmis</taxon>
    </lineage>
</organism>
<dbReference type="PANTHER" id="PTHR31251:SF169">
    <property type="entry name" value="SQUAMOSA PROMOTER-BINDING-LIKE PROTEIN 8"/>
    <property type="match status" value="1"/>
</dbReference>
<reference evidence="5" key="1">
    <citation type="submission" date="2014-05" db="EMBL/GenBank/DDBJ databases">
        <title>The transcriptome of the halophilic microalga Tetraselmis sp. GSL018 isolated from the Great Salt Lake, Utah.</title>
        <authorList>
            <person name="Jinkerson R.E."/>
            <person name="D'Adamo S."/>
            <person name="Posewitz M.C."/>
        </authorList>
    </citation>
    <scope>NUCLEOTIDE SEQUENCE</scope>
    <source>
        <strain evidence="5">GSL018</strain>
    </source>
</reference>